<evidence type="ECO:0000259" key="5">
    <source>
        <dbReference type="PROSITE" id="PS50893"/>
    </source>
</evidence>
<dbReference type="InterPro" id="IPR003593">
    <property type="entry name" value="AAA+_ATPase"/>
</dbReference>
<protein>
    <submittedName>
        <fullName evidence="6">Glycine betaine/carnitine/choline transport ATP-binding protein opuCA</fullName>
    </submittedName>
</protein>
<evidence type="ECO:0000256" key="3">
    <source>
        <dbReference type="ARBA" id="ARBA00022741"/>
    </source>
</evidence>
<dbReference type="InterPro" id="IPR003439">
    <property type="entry name" value="ABC_transporter-like_ATP-bd"/>
</dbReference>
<dbReference type="GO" id="GO:0015697">
    <property type="term" value="P:quaternary ammonium group transport"/>
    <property type="evidence" value="ECO:0007669"/>
    <property type="project" value="UniProtKB-ARBA"/>
</dbReference>
<comment type="similarity">
    <text evidence="1">Belongs to the ABC transporter superfamily.</text>
</comment>
<comment type="caution">
    <text evidence="6">The sequence shown here is derived from an EMBL/GenBank/DDBJ whole genome shotgun (WGS) entry which is preliminary data.</text>
</comment>
<keyword evidence="7" id="KW-1185">Reference proteome</keyword>
<proteinExistence type="inferred from homology"/>
<gene>
    <name evidence="6" type="ORF">THIOM_002486</name>
</gene>
<evidence type="ECO:0000256" key="4">
    <source>
        <dbReference type="ARBA" id="ARBA00022840"/>
    </source>
</evidence>
<dbReference type="Gene3D" id="3.40.50.300">
    <property type="entry name" value="P-loop containing nucleotide triphosphate hydrolases"/>
    <property type="match status" value="1"/>
</dbReference>
<keyword evidence="3" id="KW-0547">Nucleotide-binding</keyword>
<dbReference type="InterPro" id="IPR027417">
    <property type="entry name" value="P-loop_NTPase"/>
</dbReference>
<dbReference type="GO" id="GO:0005524">
    <property type="term" value="F:ATP binding"/>
    <property type="evidence" value="ECO:0007669"/>
    <property type="project" value="UniProtKB-KW"/>
</dbReference>
<evidence type="ECO:0000313" key="6">
    <source>
        <dbReference type="EMBL" id="OAD21742.1"/>
    </source>
</evidence>
<reference evidence="6 7" key="1">
    <citation type="submission" date="2016-05" db="EMBL/GenBank/DDBJ databases">
        <title>Single-cell genome of chain-forming Candidatus Thiomargarita nelsonii and comparison to other large sulfur-oxidizing bacteria.</title>
        <authorList>
            <person name="Winkel M."/>
            <person name="Salman V."/>
            <person name="Woyke T."/>
            <person name="Schulz-Vogt H."/>
            <person name="Richter M."/>
            <person name="Flood B."/>
            <person name="Bailey J."/>
            <person name="Amann R."/>
            <person name="Mussmann M."/>
        </authorList>
    </citation>
    <scope>NUCLEOTIDE SEQUENCE [LARGE SCALE GENOMIC DNA]</scope>
    <source>
        <strain evidence="6 7">THI036</strain>
    </source>
</reference>
<dbReference type="PATRIC" id="fig|1003181.4.peg.3397"/>
<dbReference type="PANTHER" id="PTHR43117:SF4">
    <property type="entry name" value="OSMOPROTECTANT IMPORT ATP-BINDING PROTEIN OSMV"/>
    <property type="match status" value="1"/>
</dbReference>
<sequence length="250" mass="27380">MLQLKQISKTYGQTTALQSINLSISAGKTTILLGQSGSGKSTLLRIMNGLIQADSGGTVYFEGTQITQENALNLRHKMGYVIQEGGLFPHLTASQNISLMAHYLGWHQDRIDKRVTELAQLTQFPLEGLNRFPLQLSGGQRQRVSLMRALVLDPGLLLLDEPLGALDPMIRSELQTELKDIFQTLGKTVVLVTHDISEAGFLGDIIVLLRDGQIVQQGNLAELVHTPADPFVTQFINAQRSPIEALTGNL</sequence>
<accession>A0A0A6RJ39</accession>
<dbReference type="Proteomes" id="UP000076962">
    <property type="component" value="Unassembled WGS sequence"/>
</dbReference>
<dbReference type="PANTHER" id="PTHR43117">
    <property type="entry name" value="OSMOPROTECTANT IMPORT ATP-BINDING PROTEIN OSMV"/>
    <property type="match status" value="1"/>
</dbReference>
<dbReference type="AlphaFoldDB" id="A0A0A6RJ39"/>
<dbReference type="PROSITE" id="PS50893">
    <property type="entry name" value="ABC_TRANSPORTER_2"/>
    <property type="match status" value="1"/>
</dbReference>
<feature type="domain" description="ABC transporter" evidence="5">
    <location>
        <begin position="2"/>
        <end position="236"/>
    </location>
</feature>
<dbReference type="SMART" id="SM00382">
    <property type="entry name" value="AAA"/>
    <property type="match status" value="1"/>
</dbReference>
<dbReference type="Pfam" id="PF00005">
    <property type="entry name" value="ABC_tran"/>
    <property type="match status" value="1"/>
</dbReference>
<dbReference type="FunFam" id="3.40.50.300:FF:000425">
    <property type="entry name" value="Probable ABC transporter, ATP-binding subunit"/>
    <property type="match status" value="1"/>
</dbReference>
<dbReference type="SUPFAM" id="SSF52540">
    <property type="entry name" value="P-loop containing nucleoside triphosphate hydrolases"/>
    <property type="match status" value="1"/>
</dbReference>
<name>A0A0A6RJ39_9GAMM</name>
<dbReference type="GO" id="GO:0016887">
    <property type="term" value="F:ATP hydrolysis activity"/>
    <property type="evidence" value="ECO:0007669"/>
    <property type="project" value="InterPro"/>
</dbReference>
<keyword evidence="2" id="KW-0813">Transport</keyword>
<organism evidence="6 7">
    <name type="scientific">Candidatus Thiomargarita nelsonii</name>
    <dbReference type="NCBI Taxonomy" id="1003181"/>
    <lineage>
        <taxon>Bacteria</taxon>
        <taxon>Pseudomonadati</taxon>
        <taxon>Pseudomonadota</taxon>
        <taxon>Gammaproteobacteria</taxon>
        <taxon>Thiotrichales</taxon>
        <taxon>Thiotrichaceae</taxon>
        <taxon>Thiomargarita</taxon>
    </lineage>
</organism>
<evidence type="ECO:0000256" key="2">
    <source>
        <dbReference type="ARBA" id="ARBA00022448"/>
    </source>
</evidence>
<keyword evidence="4 6" id="KW-0067">ATP-binding</keyword>
<evidence type="ECO:0000313" key="7">
    <source>
        <dbReference type="Proteomes" id="UP000076962"/>
    </source>
</evidence>
<dbReference type="EMBL" id="LUTY01001423">
    <property type="protein sequence ID" value="OAD21742.1"/>
    <property type="molecule type" value="Genomic_DNA"/>
</dbReference>
<evidence type="ECO:0000256" key="1">
    <source>
        <dbReference type="ARBA" id="ARBA00005417"/>
    </source>
</evidence>